<accession>A0A068QMZ5</accession>
<dbReference type="AlphaFoldDB" id="A0A068QMZ5"/>
<dbReference type="KEGG" id="xdo:XDD1_0376"/>
<protein>
    <submittedName>
        <fullName evidence="1">Uncharacterized protein</fullName>
    </submittedName>
</protein>
<proteinExistence type="predicted"/>
<evidence type="ECO:0000313" key="1">
    <source>
        <dbReference type="EMBL" id="CDG16079.1"/>
    </source>
</evidence>
<sequence>MFRKSEELVKVIARRPIQCVIGMNDLQVVNGMSNKLNFSTELNSTLC</sequence>
<dbReference type="Proteomes" id="UP000032721">
    <property type="component" value="Chromosome"/>
</dbReference>
<dbReference type="HOGENOM" id="CLU_3174899_0_0_6"/>
<dbReference type="EMBL" id="FO704550">
    <property type="protein sequence ID" value="CDG16079.1"/>
    <property type="molecule type" value="Genomic_DNA"/>
</dbReference>
<reference evidence="1 2" key="1">
    <citation type="submission" date="2013-07" db="EMBL/GenBank/DDBJ databases">
        <authorList>
            <person name="Genoscope - CEA"/>
        </authorList>
    </citation>
    <scope>NUCLEOTIDE SEQUENCE [LARGE SCALE GENOMIC DNA]</scope>
    <source>
        <strain evidence="2">FRM16 / DSM 17909</strain>
    </source>
</reference>
<gene>
    <name evidence="1" type="ORF">XDD1_0376</name>
</gene>
<name>A0A068QMZ5_9GAMM</name>
<evidence type="ECO:0000313" key="2">
    <source>
        <dbReference type="Proteomes" id="UP000032721"/>
    </source>
</evidence>
<organism evidence="1 2">
    <name type="scientific">Xenorhabdus doucetiae</name>
    <dbReference type="NCBI Taxonomy" id="351671"/>
    <lineage>
        <taxon>Bacteria</taxon>
        <taxon>Pseudomonadati</taxon>
        <taxon>Pseudomonadota</taxon>
        <taxon>Gammaproteobacteria</taxon>
        <taxon>Enterobacterales</taxon>
        <taxon>Morganellaceae</taxon>
        <taxon>Xenorhabdus</taxon>
    </lineage>
</organism>